<comment type="caution">
    <text evidence="1">The sequence shown here is derived from an EMBL/GenBank/DDBJ whole genome shotgun (WGS) entry which is preliminary data.</text>
</comment>
<sequence>MDSYVASSSEFAYGWFSLVDERCHHMATQLDIDHLGFALLNNVIWNQRKESANGLIRLIVHDHGVSPVSELVLVQVEPVLLRAHHHSWSDHSHVTNTLVSGEAVSVDQVCSDQTACSSQTGLTMNGNLAASLDHCLCCTDEFLNIFHCWTCSIVENHIDMLDASFFKLVLVIKVRVESHHELDVALDEIVQNFLKRLVQRSPRREAPVELLAATPGGVTNFEQEPCNNITNMLRWFSPLRQTMSRTQQPCSYWNCRSRYCAKSLQICIGGQYGVVQSPGGKRYREESPQR</sequence>
<dbReference type="Proteomes" id="UP000769157">
    <property type="component" value="Unassembled WGS sequence"/>
</dbReference>
<reference evidence="1" key="2">
    <citation type="submission" date="2021-01" db="EMBL/GenBank/DDBJ databases">
        <authorList>
            <person name="Schikora-Tamarit M.A."/>
        </authorList>
    </citation>
    <scope>NUCLEOTIDE SEQUENCE</scope>
    <source>
        <strain evidence="1">CBS6075</strain>
    </source>
</reference>
<keyword evidence="2" id="KW-1185">Reference proteome</keyword>
<name>A0A9P8P7R6_9ASCO</name>
<gene>
    <name evidence="1" type="ORF">OGAPHI_003229</name>
</gene>
<dbReference type="AlphaFoldDB" id="A0A9P8P7R6"/>
<accession>A0A9P8P7R6</accession>
<reference evidence="1" key="1">
    <citation type="journal article" date="2021" name="Open Biol.">
        <title>Shared evolutionary footprints suggest mitochondrial oxidative damage underlies multiple complex I losses in fungi.</title>
        <authorList>
            <person name="Schikora-Tamarit M.A."/>
            <person name="Marcet-Houben M."/>
            <person name="Nosek J."/>
            <person name="Gabaldon T."/>
        </authorList>
    </citation>
    <scope>NUCLEOTIDE SEQUENCE</scope>
    <source>
        <strain evidence="1">CBS6075</strain>
    </source>
</reference>
<protein>
    <submittedName>
        <fullName evidence="1">Uncharacterized protein</fullName>
    </submittedName>
</protein>
<dbReference type="GeneID" id="70235196"/>
<proteinExistence type="predicted"/>
<evidence type="ECO:0000313" key="1">
    <source>
        <dbReference type="EMBL" id="KAH3666780.1"/>
    </source>
</evidence>
<evidence type="ECO:0000313" key="2">
    <source>
        <dbReference type="Proteomes" id="UP000769157"/>
    </source>
</evidence>
<organism evidence="1 2">
    <name type="scientific">Ogataea philodendri</name>
    <dbReference type="NCBI Taxonomy" id="1378263"/>
    <lineage>
        <taxon>Eukaryota</taxon>
        <taxon>Fungi</taxon>
        <taxon>Dikarya</taxon>
        <taxon>Ascomycota</taxon>
        <taxon>Saccharomycotina</taxon>
        <taxon>Pichiomycetes</taxon>
        <taxon>Pichiales</taxon>
        <taxon>Pichiaceae</taxon>
        <taxon>Ogataea</taxon>
    </lineage>
</organism>
<dbReference type="EMBL" id="JAEUBE010000199">
    <property type="protein sequence ID" value="KAH3666780.1"/>
    <property type="molecule type" value="Genomic_DNA"/>
</dbReference>
<dbReference type="RefSeq" id="XP_046061736.1">
    <property type="nucleotide sequence ID" value="XM_046204186.1"/>
</dbReference>